<reference evidence="3" key="1">
    <citation type="submission" date="2025-08" db="UniProtKB">
        <authorList>
            <consortium name="RefSeq"/>
        </authorList>
    </citation>
    <scope>IDENTIFICATION</scope>
    <source>
        <tissue evidence="3">Muscle</tissue>
    </source>
</reference>
<dbReference type="GeneID" id="109070266"/>
<dbReference type="Pfam" id="PF15125">
    <property type="entry name" value="TMEM238"/>
    <property type="match status" value="1"/>
</dbReference>
<dbReference type="AlphaFoldDB" id="A0A9Q9ZF22"/>
<feature type="compositionally biased region" description="Basic and acidic residues" evidence="1">
    <location>
        <begin position="177"/>
        <end position="224"/>
    </location>
</feature>
<dbReference type="RefSeq" id="XP_018942394.1">
    <property type="nucleotide sequence ID" value="XM_019086849.2"/>
</dbReference>
<protein>
    <submittedName>
        <fullName evidence="3">Uncharacterized protein LOC109070266</fullName>
    </submittedName>
</protein>
<keyword evidence="2" id="KW-0472">Membrane</keyword>
<name>A0A9Q9ZF22_CYPCA</name>
<organism evidence="3">
    <name type="scientific">Cyprinus carpio</name>
    <name type="common">Common carp</name>
    <dbReference type="NCBI Taxonomy" id="7962"/>
    <lineage>
        <taxon>Eukaryota</taxon>
        <taxon>Metazoa</taxon>
        <taxon>Chordata</taxon>
        <taxon>Craniata</taxon>
        <taxon>Vertebrata</taxon>
        <taxon>Euteleostomi</taxon>
        <taxon>Actinopterygii</taxon>
        <taxon>Neopterygii</taxon>
        <taxon>Teleostei</taxon>
        <taxon>Ostariophysi</taxon>
        <taxon>Cypriniformes</taxon>
        <taxon>Cyprinidae</taxon>
        <taxon>Cyprininae</taxon>
        <taxon>Cyprinus</taxon>
    </lineage>
</organism>
<feature type="transmembrane region" description="Helical" evidence="2">
    <location>
        <begin position="46"/>
        <end position="67"/>
    </location>
</feature>
<dbReference type="OrthoDB" id="9047238at2759"/>
<gene>
    <name evidence="3" type="primary">LOC109070266</name>
</gene>
<dbReference type="KEGG" id="ccar:109070266"/>
<dbReference type="PANTHER" id="PTHR28613">
    <property type="entry name" value="SI:CH211-232M10.4-RELATED"/>
    <property type="match status" value="1"/>
</dbReference>
<dbReference type="Proteomes" id="UP001155660">
    <property type="component" value="Chromosome B3"/>
</dbReference>
<evidence type="ECO:0000256" key="2">
    <source>
        <dbReference type="SAM" id="Phobius"/>
    </source>
</evidence>
<keyword evidence="2" id="KW-0812">Transmembrane</keyword>
<feature type="transmembrane region" description="Helical" evidence="2">
    <location>
        <begin position="12"/>
        <end position="34"/>
    </location>
</feature>
<evidence type="ECO:0000313" key="3">
    <source>
        <dbReference type="RefSeq" id="XP_018942394.1"/>
    </source>
</evidence>
<dbReference type="InterPro" id="IPR029365">
    <property type="entry name" value="TMEM238"/>
</dbReference>
<feature type="region of interest" description="Disordered" evidence="1">
    <location>
        <begin position="162"/>
        <end position="233"/>
    </location>
</feature>
<proteinExistence type="predicted"/>
<dbReference type="PANTHER" id="PTHR28613:SF7">
    <property type="entry name" value="TRANSMEMBRANE PROTEIN 238"/>
    <property type="match status" value="1"/>
</dbReference>
<evidence type="ECO:0000256" key="1">
    <source>
        <dbReference type="SAM" id="MobiDB-lite"/>
    </source>
</evidence>
<accession>A0A9Q9ZF22</accession>
<sequence>MTALRYIGSCLPLFVMAIVFDILGVVLLFVGIFGNVRMHGVFYGDFLIHTGALVLFASLALWLMWYVGNIRVKDEGLARRSSAAHSVKKLARKLTERLSKTHLKDNTGEKTGSKASTIRNVTWGKSTYFPGHKDPESDLIKCDELSKEKSADDQFMCYQNQGYEDEESCKPIQETDDQTRSEDGSESDVSKCNEESQEKKEGHEESESDVTKDADKAQEEKPVDQPESIDVLL</sequence>
<keyword evidence="2" id="KW-1133">Transmembrane helix</keyword>